<name>A0A086KEP5_TOXGO</name>
<feature type="compositionally biased region" description="Basic and acidic residues" evidence="1">
    <location>
        <begin position="155"/>
        <end position="167"/>
    </location>
</feature>
<protein>
    <submittedName>
        <fullName evidence="2">Uncharacterized protein</fullName>
    </submittedName>
</protein>
<accession>A0A086KEP5</accession>
<feature type="compositionally biased region" description="Basic and acidic residues" evidence="1">
    <location>
        <begin position="587"/>
        <end position="617"/>
    </location>
</feature>
<feature type="compositionally biased region" description="Low complexity" evidence="1">
    <location>
        <begin position="551"/>
        <end position="576"/>
    </location>
</feature>
<feature type="region of interest" description="Disordered" evidence="1">
    <location>
        <begin position="667"/>
        <end position="686"/>
    </location>
</feature>
<organism evidence="2 3">
    <name type="scientific">Toxoplasma gondii p89</name>
    <dbReference type="NCBI Taxonomy" id="943119"/>
    <lineage>
        <taxon>Eukaryota</taxon>
        <taxon>Sar</taxon>
        <taxon>Alveolata</taxon>
        <taxon>Apicomplexa</taxon>
        <taxon>Conoidasida</taxon>
        <taxon>Coccidia</taxon>
        <taxon>Eucoccidiorida</taxon>
        <taxon>Eimeriorina</taxon>
        <taxon>Sarcocystidae</taxon>
        <taxon>Toxoplasma</taxon>
    </lineage>
</organism>
<proteinExistence type="predicted"/>
<evidence type="ECO:0000313" key="2">
    <source>
        <dbReference type="EMBL" id="KFG42863.1"/>
    </source>
</evidence>
<comment type="caution">
    <text evidence="2">The sequence shown here is derived from an EMBL/GenBank/DDBJ whole genome shotgun (WGS) entry which is preliminary data.</text>
</comment>
<dbReference type="Proteomes" id="UP000028828">
    <property type="component" value="Unassembled WGS sequence"/>
</dbReference>
<evidence type="ECO:0000256" key="1">
    <source>
        <dbReference type="SAM" id="MobiDB-lite"/>
    </source>
</evidence>
<dbReference type="OrthoDB" id="332431at2759"/>
<gene>
    <name evidence="2" type="ORF">TGP89_225840</name>
</gene>
<sequence length="686" mass="73501">MKGNSEDVPPSRPSASPPSADPTERRPLFPPSSLPSSLGTSCFPFLSCAPAGPACVSPPSQPPAWPGAHAFSFLPFPVSSPSAPVGGFRPFPAQPLWPAGSDSAPRGPVSAPLPCASPIYFPPPLICPPSVVPVVGVNPPVGPLSPLLRQEVPEATHAAEGEARSRGDALAGGSVRAEEPGAREDAGHVPAEHEEGGTPGEAEKPANEGGSLEEGLQRDSDPSKDTIRFVPLDQVFPSPEEQASYASAMASVYAGQLDVWYWYSRQLSMQLDLLRLSSTTASSQPLGFLSGLSPDGNDVLLTPNGLLAEGFASPLSSPLTPHGGALRPEETPASPSPIDTNTGSRLGGVGAVFRLCGLEFCFGRNHGAQGAGANSLGLHNPDALGYSVADNFRGNAASAASGQEVRASGPAPPPASGSPSHRPGTDGEAEAEVPGEAGGRINNAWDQYNIGVFVKLLLLLFLFDAGREVYIVTLLFLLMHVNGFFDPLITWMRQNSHTQPLEVTLARLRHRRERRPLQLLQRQQRELRTSTDMRRQERGIAATDETRSSEAESGASASSSSSMSSSVSFAPSTSTEAEAPGLRRRVLSREGDRDERREGREGHEREREQEEGRDREREAFGRPTYLQRVLYQGVVMFFLTFLPWWNPDPIYLVQDDEEDEVDWPVNQAQSGAEEEDAAFAERVDHE</sequence>
<feature type="compositionally biased region" description="Basic and acidic residues" evidence="1">
    <location>
        <begin position="523"/>
        <end position="550"/>
    </location>
</feature>
<dbReference type="AlphaFoldDB" id="A0A086KEP5"/>
<feature type="region of interest" description="Disordered" evidence="1">
    <location>
        <begin position="1"/>
        <end position="36"/>
    </location>
</feature>
<dbReference type="EMBL" id="AEYI02000986">
    <property type="protein sequence ID" value="KFG42863.1"/>
    <property type="molecule type" value="Genomic_DNA"/>
</dbReference>
<evidence type="ECO:0000313" key="3">
    <source>
        <dbReference type="Proteomes" id="UP000028828"/>
    </source>
</evidence>
<feature type="compositionally biased region" description="Basic and acidic residues" evidence="1">
    <location>
        <begin position="176"/>
        <end position="206"/>
    </location>
</feature>
<feature type="compositionally biased region" description="Basic and acidic residues" evidence="1">
    <location>
        <begin position="215"/>
        <end position="225"/>
    </location>
</feature>
<dbReference type="VEuPathDB" id="ToxoDB:TGP89_225840"/>
<feature type="region of interest" description="Disordered" evidence="1">
    <location>
        <begin position="399"/>
        <end position="434"/>
    </location>
</feature>
<feature type="region of interest" description="Disordered" evidence="1">
    <location>
        <begin position="155"/>
        <end position="225"/>
    </location>
</feature>
<feature type="compositionally biased region" description="Pro residues" evidence="1">
    <location>
        <begin position="10"/>
        <end position="20"/>
    </location>
</feature>
<reference evidence="2 3" key="1">
    <citation type="submission" date="2014-03" db="EMBL/GenBank/DDBJ databases">
        <authorList>
            <person name="Sibley D."/>
            <person name="Venepally P."/>
            <person name="Karamycheva S."/>
            <person name="Hadjithomas M."/>
            <person name="Khan A."/>
            <person name="Brunk B."/>
            <person name="Roos D."/>
            <person name="Caler E."/>
            <person name="Lorenzi H."/>
        </authorList>
    </citation>
    <scope>NUCLEOTIDE SEQUENCE [LARGE SCALE GENOMIC DNA]</scope>
    <source>
        <strain evidence="3">p89</strain>
    </source>
</reference>
<feature type="region of interest" description="Disordered" evidence="1">
    <location>
        <begin position="516"/>
        <end position="617"/>
    </location>
</feature>
<feature type="region of interest" description="Disordered" evidence="1">
    <location>
        <begin position="317"/>
        <end position="343"/>
    </location>
</feature>